<dbReference type="InterPro" id="IPR044611">
    <property type="entry name" value="E3A/B/C-like"/>
</dbReference>
<dbReference type="GO" id="GO:0006511">
    <property type="term" value="P:ubiquitin-dependent protein catabolic process"/>
    <property type="evidence" value="ECO:0007669"/>
    <property type="project" value="TreeGrafter"/>
</dbReference>
<evidence type="ECO:0000256" key="1">
    <source>
        <dbReference type="ARBA" id="ARBA00000885"/>
    </source>
</evidence>
<dbReference type="Proteomes" id="UP001295423">
    <property type="component" value="Unassembled WGS sequence"/>
</dbReference>
<feature type="region of interest" description="Disordered" evidence="6">
    <location>
        <begin position="343"/>
        <end position="362"/>
    </location>
</feature>
<feature type="domain" description="HECT" evidence="7">
    <location>
        <begin position="719"/>
        <end position="1068"/>
    </location>
</feature>
<evidence type="ECO:0000256" key="6">
    <source>
        <dbReference type="SAM" id="MobiDB-lite"/>
    </source>
</evidence>
<feature type="compositionally biased region" description="Basic residues" evidence="6">
    <location>
        <begin position="18"/>
        <end position="29"/>
    </location>
</feature>
<dbReference type="Gene3D" id="3.90.1750.10">
    <property type="entry name" value="Hect, E3 ligase catalytic domains"/>
    <property type="match status" value="1"/>
</dbReference>
<keyword evidence="9" id="KW-1185">Reference proteome</keyword>
<dbReference type="GO" id="GO:0061630">
    <property type="term" value="F:ubiquitin protein ligase activity"/>
    <property type="evidence" value="ECO:0007669"/>
    <property type="project" value="UniProtKB-EC"/>
</dbReference>
<protein>
    <recommendedName>
        <fullName evidence="2">HECT-type E3 ubiquitin transferase</fullName>
        <ecNumber evidence="2">2.3.2.26</ecNumber>
    </recommendedName>
</protein>
<dbReference type="EMBL" id="CAKOGP040001002">
    <property type="protein sequence ID" value="CAJ1941413.1"/>
    <property type="molecule type" value="Genomic_DNA"/>
</dbReference>
<dbReference type="InterPro" id="IPR000569">
    <property type="entry name" value="HECT_dom"/>
</dbReference>
<dbReference type="CDD" id="cd00078">
    <property type="entry name" value="HECTc"/>
    <property type="match status" value="1"/>
</dbReference>
<feature type="region of interest" description="Disordered" evidence="6">
    <location>
        <begin position="1"/>
        <end position="33"/>
    </location>
</feature>
<sequence length="1068" mass="121568">MFDGNFRSKREVNLGSRGNRRRNQQKRSSNKQDLLRNAQELRKQRQQQQNREKAVRLIQRVARGWKARLWCLEYLLSREEVVAVSICLSLRKLLPSHSSSILQVLLRFSNNDSCPSVRRDNSANLEDKADSEWFSQERIVRFTLQCFTPILDSAECQALFSILENYMPILSIRNELFVDLVMCFKSWWHQPSSDESITATLFSWANKAREGLFETHSDALLGSVLLSARNDRVETLENAYSKWFLPLAASFDEDDKQSDDVILRATLKNLNGMEEEQNTLSNTLNFVTQSRDFIDPLPLVKFMSHMLTKESTSPLIVISSLLIRGDSLDFSVVPVPIESVYEESDHEEEADDVSKPDVKRQRPTSRYAKKDLLTVPKLDKLYQDRIEQLKNQCKADDGTKALALKVIDAPWLEWGLQLLEEATKSEAYVKLLALLLQASSSMRPTMKLGVFSKLSFSKRFMELLWRVVTLSSEYTPLIVFCELFSHYLVALSDLEFVRLHADDENAQALQARDIVNHLKNVLFDVYWSKPVLASEICPSNPNARILLSGTKVWNSLYERWNRLVRSPFCDESMWWFPHLASKDGDRAILPAREQQQEENQDDDSMNEENDSVDENSAEMRISEPDSLADSFSDPKMARVLTCIPQAIPFDRRVRLFSSLLKADKLLVSQQASHLQALMAMQGGEQNVWMDGTVREKVKIKRAELYSDSMSQLNALGKKLKHQVQVTFINQHGAEEAGIDGGGVFKEFLDDLIKDAFAARVEKSDSATPALFTVTPHQTLAVNMDVTENKEMLAHYEFLGRVLGKAVYESILVEPQFCLPFLNQLLAKQNSTEDLKNLDEEFYKNLIKLRTLGDQEIEALGLTFEMTIGSASAPRTIDLIPGGGTKAVNSRNVFKFIHLIAHHRLNILGSIQTRAFLRGFRDLIPASWVRLFSASELQKLISGDDSIHGISVGSLKQAMQYGGGYHPSQPFIQDFWSILEDEFTPEQQRKFLKFMTSCSRQPLLGFGSLEPAPAIQQIRLTDEEITENAKLPTSQTCFNLLKLPNYKNRDLLKKKLIDAIESGAGFELT</sequence>
<keyword evidence="4 5" id="KW-0833">Ubl conjugation pathway</keyword>
<dbReference type="Gene3D" id="3.30.2410.10">
    <property type="entry name" value="Hect, E3 ligase catalytic domain"/>
    <property type="match status" value="1"/>
</dbReference>
<feature type="compositionally biased region" description="Basic and acidic residues" evidence="6">
    <location>
        <begin position="1"/>
        <end position="12"/>
    </location>
</feature>
<evidence type="ECO:0000256" key="5">
    <source>
        <dbReference type="PROSITE-ProRule" id="PRU00104"/>
    </source>
</evidence>
<comment type="catalytic activity">
    <reaction evidence="1">
        <text>S-ubiquitinyl-[E2 ubiquitin-conjugating enzyme]-L-cysteine + [acceptor protein]-L-lysine = [E2 ubiquitin-conjugating enzyme]-L-cysteine + N(6)-ubiquitinyl-[acceptor protein]-L-lysine.</text>
        <dbReference type="EC" id="2.3.2.26"/>
    </reaction>
</comment>
<evidence type="ECO:0000256" key="4">
    <source>
        <dbReference type="ARBA" id="ARBA00022786"/>
    </source>
</evidence>
<proteinExistence type="predicted"/>
<evidence type="ECO:0000313" key="8">
    <source>
        <dbReference type="EMBL" id="CAJ1941413.1"/>
    </source>
</evidence>
<dbReference type="PANTHER" id="PTHR45700:SF2">
    <property type="entry name" value="UBIQUITIN-PROTEIN LIGASE E3C"/>
    <property type="match status" value="1"/>
</dbReference>
<dbReference type="SUPFAM" id="SSF56204">
    <property type="entry name" value="Hect, E3 ligase catalytic domain"/>
    <property type="match status" value="1"/>
</dbReference>
<accession>A0AAD2CTY2</accession>
<dbReference type="EC" id="2.3.2.26" evidence="2"/>
<dbReference type="PANTHER" id="PTHR45700">
    <property type="entry name" value="UBIQUITIN-PROTEIN LIGASE E3C"/>
    <property type="match status" value="1"/>
</dbReference>
<evidence type="ECO:0000256" key="2">
    <source>
        <dbReference type="ARBA" id="ARBA00012485"/>
    </source>
</evidence>
<dbReference type="AlphaFoldDB" id="A0AAD2CTY2"/>
<dbReference type="Gene3D" id="3.30.2160.10">
    <property type="entry name" value="Hect, E3 ligase catalytic domain"/>
    <property type="match status" value="1"/>
</dbReference>
<dbReference type="Pfam" id="PF00632">
    <property type="entry name" value="HECT"/>
    <property type="match status" value="1"/>
</dbReference>
<name>A0AAD2CTY2_9STRA</name>
<feature type="active site" description="Glycyl thioester intermediate" evidence="5">
    <location>
        <position position="1036"/>
    </location>
</feature>
<dbReference type="FunFam" id="3.30.2410.10:FF:000003">
    <property type="entry name" value="probable E3 ubiquitin-protein ligase HERC4 isoform X1"/>
    <property type="match status" value="1"/>
</dbReference>
<evidence type="ECO:0000313" key="9">
    <source>
        <dbReference type="Proteomes" id="UP001295423"/>
    </source>
</evidence>
<reference evidence="8" key="1">
    <citation type="submission" date="2023-08" db="EMBL/GenBank/DDBJ databases">
        <authorList>
            <person name="Audoor S."/>
            <person name="Bilcke G."/>
        </authorList>
    </citation>
    <scope>NUCLEOTIDE SEQUENCE</scope>
</reference>
<keyword evidence="3" id="KW-0808">Transferase</keyword>
<feature type="compositionally biased region" description="Acidic residues" evidence="6">
    <location>
        <begin position="596"/>
        <end position="616"/>
    </location>
</feature>
<gene>
    <name evidence="8" type="ORF">CYCCA115_LOCUS7509</name>
</gene>
<feature type="region of interest" description="Disordered" evidence="6">
    <location>
        <begin position="594"/>
        <end position="628"/>
    </location>
</feature>
<comment type="caution">
    <text evidence="8">The sequence shown here is derived from an EMBL/GenBank/DDBJ whole genome shotgun (WGS) entry which is preliminary data.</text>
</comment>
<dbReference type="SMART" id="SM00119">
    <property type="entry name" value="HECTc"/>
    <property type="match status" value="1"/>
</dbReference>
<dbReference type="PROSITE" id="PS50237">
    <property type="entry name" value="HECT"/>
    <property type="match status" value="1"/>
</dbReference>
<evidence type="ECO:0000259" key="7">
    <source>
        <dbReference type="PROSITE" id="PS50237"/>
    </source>
</evidence>
<dbReference type="InterPro" id="IPR035983">
    <property type="entry name" value="Hect_E3_ubiquitin_ligase"/>
</dbReference>
<organism evidence="8 9">
    <name type="scientific">Cylindrotheca closterium</name>
    <dbReference type="NCBI Taxonomy" id="2856"/>
    <lineage>
        <taxon>Eukaryota</taxon>
        <taxon>Sar</taxon>
        <taxon>Stramenopiles</taxon>
        <taxon>Ochrophyta</taxon>
        <taxon>Bacillariophyta</taxon>
        <taxon>Bacillariophyceae</taxon>
        <taxon>Bacillariophycidae</taxon>
        <taxon>Bacillariales</taxon>
        <taxon>Bacillariaceae</taxon>
        <taxon>Cylindrotheca</taxon>
    </lineage>
</organism>
<evidence type="ECO:0000256" key="3">
    <source>
        <dbReference type="ARBA" id="ARBA00022679"/>
    </source>
</evidence>
<dbReference type="GO" id="GO:0000209">
    <property type="term" value="P:protein polyubiquitination"/>
    <property type="evidence" value="ECO:0007669"/>
    <property type="project" value="InterPro"/>
</dbReference>